<gene>
    <name evidence="2" type="ORF">RFI_27672</name>
</gene>
<keyword evidence="1" id="KW-0812">Transmembrane</keyword>
<evidence type="ECO:0000313" key="2">
    <source>
        <dbReference type="EMBL" id="ETO09706.1"/>
    </source>
</evidence>
<sequence length="166" mass="18884">MTYKTTKLTATDVFLTGLNVVYLSAFSSLYTQIPGLFGENGILPVHRRMSEHQKPCFEMSLKELYKEASLFCVSHDLKLTPSSTMELFCVLGMAASIANIASEKMRITWGFFTHALLWLLYLSIFNIGNEVFLSFQWDILLLEVGFLSIFINAFQGQYSTNNSIFF</sequence>
<dbReference type="EMBL" id="ASPP01023941">
    <property type="protein sequence ID" value="ETO09706.1"/>
    <property type="molecule type" value="Genomic_DNA"/>
</dbReference>
<dbReference type="Proteomes" id="UP000023152">
    <property type="component" value="Unassembled WGS sequence"/>
</dbReference>
<dbReference type="GO" id="GO:0005789">
    <property type="term" value="C:endoplasmic reticulum membrane"/>
    <property type="evidence" value="ECO:0007669"/>
    <property type="project" value="TreeGrafter"/>
</dbReference>
<reference evidence="2 3" key="1">
    <citation type="journal article" date="2013" name="Curr. Biol.">
        <title>The Genome of the Foraminiferan Reticulomyxa filosa.</title>
        <authorList>
            <person name="Glockner G."/>
            <person name="Hulsmann N."/>
            <person name="Schleicher M."/>
            <person name="Noegel A.A."/>
            <person name="Eichinger L."/>
            <person name="Gallinger C."/>
            <person name="Pawlowski J."/>
            <person name="Sierra R."/>
            <person name="Euteneuer U."/>
            <person name="Pillet L."/>
            <person name="Moustafa A."/>
            <person name="Platzer M."/>
            <person name="Groth M."/>
            <person name="Szafranski K."/>
            <person name="Schliwa M."/>
        </authorList>
    </citation>
    <scope>NUCLEOTIDE SEQUENCE [LARGE SCALE GENOMIC DNA]</scope>
</reference>
<dbReference type="PANTHER" id="PTHR14463">
    <property type="entry name" value="LIPASE MATURATION FACTOR"/>
    <property type="match status" value="1"/>
</dbReference>
<keyword evidence="1" id="KW-1133">Transmembrane helix</keyword>
<dbReference type="InterPro" id="IPR009613">
    <property type="entry name" value="LMF"/>
</dbReference>
<keyword evidence="3" id="KW-1185">Reference proteome</keyword>
<feature type="transmembrane region" description="Helical" evidence="1">
    <location>
        <begin position="12"/>
        <end position="33"/>
    </location>
</feature>
<accession>X6M7T0</accession>
<protein>
    <submittedName>
        <fullName evidence="2">Uncharacterized protein</fullName>
    </submittedName>
</protein>
<comment type="caution">
    <text evidence="2">The sequence shown here is derived from an EMBL/GenBank/DDBJ whole genome shotgun (WGS) entry which is preliminary data.</text>
</comment>
<organism evidence="2 3">
    <name type="scientific">Reticulomyxa filosa</name>
    <dbReference type="NCBI Taxonomy" id="46433"/>
    <lineage>
        <taxon>Eukaryota</taxon>
        <taxon>Sar</taxon>
        <taxon>Rhizaria</taxon>
        <taxon>Retaria</taxon>
        <taxon>Foraminifera</taxon>
        <taxon>Monothalamids</taxon>
        <taxon>Reticulomyxidae</taxon>
        <taxon>Reticulomyxa</taxon>
    </lineage>
</organism>
<dbReference type="GO" id="GO:0051604">
    <property type="term" value="P:protein maturation"/>
    <property type="evidence" value="ECO:0007669"/>
    <property type="project" value="InterPro"/>
</dbReference>
<keyword evidence="1" id="KW-0472">Membrane</keyword>
<feature type="transmembrane region" description="Helical" evidence="1">
    <location>
        <begin position="134"/>
        <end position="154"/>
    </location>
</feature>
<evidence type="ECO:0000256" key="1">
    <source>
        <dbReference type="SAM" id="Phobius"/>
    </source>
</evidence>
<proteinExistence type="predicted"/>
<evidence type="ECO:0000313" key="3">
    <source>
        <dbReference type="Proteomes" id="UP000023152"/>
    </source>
</evidence>
<dbReference type="PANTHER" id="PTHR14463:SF5">
    <property type="entry name" value="LIPASE MATURATION FACTOR 2"/>
    <property type="match status" value="1"/>
</dbReference>
<feature type="transmembrane region" description="Helical" evidence="1">
    <location>
        <begin position="84"/>
        <end position="102"/>
    </location>
</feature>
<feature type="transmembrane region" description="Helical" evidence="1">
    <location>
        <begin position="109"/>
        <end position="128"/>
    </location>
</feature>
<dbReference type="AlphaFoldDB" id="X6M7T0"/>
<name>X6M7T0_RETFI</name>
<dbReference type="OrthoDB" id="6120676at2759"/>